<dbReference type="Proteomes" id="UP000319103">
    <property type="component" value="Unassembled WGS sequence"/>
</dbReference>
<name>A0A540WF33_9ACTN</name>
<organism evidence="1 2">
    <name type="scientific">Kitasatospora acidiphila</name>
    <dbReference type="NCBI Taxonomy" id="2567942"/>
    <lineage>
        <taxon>Bacteria</taxon>
        <taxon>Bacillati</taxon>
        <taxon>Actinomycetota</taxon>
        <taxon>Actinomycetes</taxon>
        <taxon>Kitasatosporales</taxon>
        <taxon>Streptomycetaceae</taxon>
        <taxon>Kitasatospora</taxon>
    </lineage>
</organism>
<accession>A0A540WF33</accession>
<reference evidence="1 2" key="1">
    <citation type="submission" date="2019-06" db="EMBL/GenBank/DDBJ databases">
        <title>Description of Kitasatospora acidophila sp. nov. isolated from pine grove soil, and reclassification of Streptomyces novaecaesareae to Kitasatospora novaeceasareae comb. nov.</title>
        <authorList>
            <person name="Kim M.J."/>
        </authorList>
    </citation>
    <scope>NUCLEOTIDE SEQUENCE [LARGE SCALE GENOMIC DNA]</scope>
    <source>
        <strain evidence="1 2">MMS16-CNU292</strain>
    </source>
</reference>
<protein>
    <submittedName>
        <fullName evidence="1">Uncharacterized protein</fullName>
    </submittedName>
</protein>
<evidence type="ECO:0000313" key="1">
    <source>
        <dbReference type="EMBL" id="TQF07024.1"/>
    </source>
</evidence>
<dbReference type="OrthoDB" id="5194523at2"/>
<dbReference type="EMBL" id="VIGB01000003">
    <property type="protein sequence ID" value="TQF07024.1"/>
    <property type="molecule type" value="Genomic_DNA"/>
</dbReference>
<keyword evidence="2" id="KW-1185">Reference proteome</keyword>
<evidence type="ECO:0000313" key="2">
    <source>
        <dbReference type="Proteomes" id="UP000319103"/>
    </source>
</evidence>
<dbReference type="RefSeq" id="WP_141637429.1">
    <property type="nucleotide sequence ID" value="NZ_VIGB01000003.1"/>
</dbReference>
<dbReference type="AlphaFoldDB" id="A0A540WF33"/>
<proteinExistence type="predicted"/>
<sequence>MDERIVAMMAAMRSGEADRLVHAVRRMVDANPEISGREVLLQLEALAQQTQEQANEAIVASEPDRDTCAKCGQPIETDSRDRSRWIHSSDRSRGCRAATFTVEDGWNDEIPRSWMATPRKRRL</sequence>
<gene>
    <name evidence="1" type="ORF">E6W39_38630</name>
</gene>
<comment type="caution">
    <text evidence="1">The sequence shown here is derived from an EMBL/GenBank/DDBJ whole genome shotgun (WGS) entry which is preliminary data.</text>
</comment>